<gene>
    <name evidence="1" type="ORF">PSYJA_34020</name>
</gene>
<sequence length="71" mass="7574">KVMQGLAQEGRTMVVVTHEMGFAREVSNQLVFLHQGVVLERGGPARSAGQSADRAFAAIPVRQPEVTIGSV</sequence>
<proteinExistence type="predicted"/>
<dbReference type="Gene3D" id="3.40.50.300">
    <property type="entry name" value="P-loop containing nucleotide triphosphate hydrolases"/>
    <property type="match status" value="1"/>
</dbReference>
<name>F3FTX1_PSESX</name>
<protein>
    <submittedName>
        <fullName evidence="1">ABC transporter</fullName>
    </submittedName>
</protein>
<dbReference type="EMBL" id="AEAH01001836">
    <property type="protein sequence ID" value="EGH33663.1"/>
    <property type="molecule type" value="Genomic_DNA"/>
</dbReference>
<evidence type="ECO:0000313" key="1">
    <source>
        <dbReference type="EMBL" id="EGH33663.1"/>
    </source>
</evidence>
<dbReference type="InterPro" id="IPR027417">
    <property type="entry name" value="P-loop_NTPase"/>
</dbReference>
<reference evidence="1 2" key="1">
    <citation type="journal article" date="2011" name="PLoS Pathog.">
        <title>Dynamic evolution of pathogenicity revealed by sequencing and comparative genomics of 19 Pseudomonas syringae isolates.</title>
        <authorList>
            <person name="Baltrus D.A."/>
            <person name="Nishimura M.T."/>
            <person name="Romanchuk A."/>
            <person name="Chang J.H."/>
            <person name="Mukhtar M.S."/>
            <person name="Cherkis K."/>
            <person name="Roach J."/>
            <person name="Grant S.R."/>
            <person name="Jones C.D."/>
            <person name="Dangl J.L."/>
        </authorList>
    </citation>
    <scope>NUCLEOTIDE SEQUENCE [LARGE SCALE GENOMIC DNA]</scope>
    <source>
        <strain evidence="2">M301072PT</strain>
    </source>
</reference>
<comment type="caution">
    <text evidence="1">The sequence shown here is derived from an EMBL/GenBank/DDBJ whole genome shotgun (WGS) entry which is preliminary data.</text>
</comment>
<accession>F3FTX1</accession>
<dbReference type="SUPFAM" id="SSF52540">
    <property type="entry name" value="P-loop containing nucleoside triphosphate hydrolases"/>
    <property type="match status" value="1"/>
</dbReference>
<dbReference type="AlphaFoldDB" id="F3FTX1"/>
<organism evidence="1 2">
    <name type="scientific">Pseudomonas syringae pv. japonica str. M301072</name>
    <dbReference type="NCBI Taxonomy" id="629262"/>
    <lineage>
        <taxon>Bacteria</taxon>
        <taxon>Pseudomonadati</taxon>
        <taxon>Pseudomonadota</taxon>
        <taxon>Gammaproteobacteria</taxon>
        <taxon>Pseudomonadales</taxon>
        <taxon>Pseudomonadaceae</taxon>
        <taxon>Pseudomonas</taxon>
        <taxon>Pseudomonas syringae</taxon>
    </lineage>
</organism>
<dbReference type="HOGENOM" id="CLU_2728387_0_0_6"/>
<feature type="non-terminal residue" evidence="1">
    <location>
        <position position="1"/>
    </location>
</feature>
<dbReference type="Proteomes" id="UP000004471">
    <property type="component" value="Unassembled WGS sequence"/>
</dbReference>
<evidence type="ECO:0000313" key="2">
    <source>
        <dbReference type="Proteomes" id="UP000004471"/>
    </source>
</evidence>